<dbReference type="Pfam" id="PF07690">
    <property type="entry name" value="MFS_1"/>
    <property type="match status" value="1"/>
</dbReference>
<evidence type="ECO:0000313" key="8">
    <source>
        <dbReference type="EMBL" id="MBL6761199.1"/>
    </source>
</evidence>
<keyword evidence="5 6" id="KW-0472">Membrane</keyword>
<evidence type="ECO:0000256" key="1">
    <source>
        <dbReference type="ARBA" id="ARBA00004141"/>
    </source>
</evidence>
<dbReference type="SUPFAM" id="SSF103473">
    <property type="entry name" value="MFS general substrate transporter"/>
    <property type="match status" value="1"/>
</dbReference>
<dbReference type="PANTHER" id="PTHR23505">
    <property type="entry name" value="SPINSTER"/>
    <property type="match status" value="1"/>
</dbReference>
<feature type="transmembrane region" description="Helical" evidence="6">
    <location>
        <begin position="87"/>
        <end position="105"/>
    </location>
</feature>
<accession>A0A937HFD5</accession>
<gene>
    <name evidence="8" type="ORF">ISQ19_00705</name>
</gene>
<sequence>MSQNISASEAPLATSRDYAVLGLLSFVNVLNFVDRQLLASFANFIVPDLELTNTQFGLLTGFGFIVFYSVMGLFMGTLADRLHRPRLLAFGLAMWSALTMASGAARGFVTLLIPRMLIGVGESVATPTSMSMLADRFPARQLGLAAGIYYLGVPIGVAVSLLIAGYLGPTIGWRNCFFLLGGLGLVVAAALLLLPETPRRGVNLSADGAVEKMPFAQVLALLWQTLKASPALSCVIAGGVVFHFILGAAAFDQLWFVQERGYERAEIAVKAGWLAALGGLLGNLAGGYLGDLWQSRLGSGRPMFLFWTGLLLTPFAIAYRLVPGDHMLFELGIFLGFLQLGLFYGPTFATVQELAPARIRATVVAFYILVLNFVGLGIGITGGGIMIDMLIARGIEAPYTVTLVAFTLISTLALPLNFIAGKLYHRDVARLADNR</sequence>
<feature type="transmembrane region" description="Helical" evidence="6">
    <location>
        <begin position="302"/>
        <end position="322"/>
    </location>
</feature>
<feature type="transmembrane region" description="Helical" evidence="6">
    <location>
        <begin position="142"/>
        <end position="166"/>
    </location>
</feature>
<evidence type="ECO:0000259" key="7">
    <source>
        <dbReference type="PROSITE" id="PS50850"/>
    </source>
</evidence>
<evidence type="ECO:0000256" key="6">
    <source>
        <dbReference type="SAM" id="Phobius"/>
    </source>
</evidence>
<evidence type="ECO:0000256" key="5">
    <source>
        <dbReference type="ARBA" id="ARBA00023136"/>
    </source>
</evidence>
<dbReference type="AlphaFoldDB" id="A0A937HFD5"/>
<dbReference type="InterPro" id="IPR011701">
    <property type="entry name" value="MFS"/>
</dbReference>
<dbReference type="PROSITE" id="PS50850">
    <property type="entry name" value="MFS"/>
    <property type="match status" value="1"/>
</dbReference>
<evidence type="ECO:0000256" key="4">
    <source>
        <dbReference type="ARBA" id="ARBA00022989"/>
    </source>
</evidence>
<dbReference type="EMBL" id="JADHOK010000004">
    <property type="protein sequence ID" value="MBL6761199.1"/>
    <property type="molecule type" value="Genomic_DNA"/>
</dbReference>
<proteinExistence type="predicted"/>
<feature type="domain" description="Major facilitator superfamily (MFS) profile" evidence="7">
    <location>
        <begin position="20"/>
        <end position="425"/>
    </location>
</feature>
<feature type="transmembrane region" description="Helical" evidence="6">
    <location>
        <begin position="363"/>
        <end position="387"/>
    </location>
</feature>
<dbReference type="Gene3D" id="1.20.1250.20">
    <property type="entry name" value="MFS general substrate transporter like domains"/>
    <property type="match status" value="1"/>
</dbReference>
<evidence type="ECO:0000313" key="9">
    <source>
        <dbReference type="Proteomes" id="UP000785783"/>
    </source>
</evidence>
<keyword evidence="2" id="KW-0813">Transport</keyword>
<name>A0A937HFD5_9PROT</name>
<feature type="transmembrane region" description="Helical" evidence="6">
    <location>
        <begin position="56"/>
        <end position="75"/>
    </location>
</feature>
<protein>
    <submittedName>
        <fullName evidence="8">MFS transporter</fullName>
    </submittedName>
</protein>
<reference evidence="8" key="1">
    <citation type="submission" date="2020-10" db="EMBL/GenBank/DDBJ databases">
        <title>Microbiome of the Black Sea water column analyzed by genome centric metagenomics.</title>
        <authorList>
            <person name="Cabello-Yeves P.J."/>
            <person name="Callieri C."/>
            <person name="Picazo A."/>
            <person name="Mehrshad M."/>
            <person name="Haro-Moreno J.M."/>
            <person name="Roda-Garcia J."/>
            <person name="Dzembekova N."/>
            <person name="Slabakova V."/>
            <person name="Slabakova N."/>
            <person name="Moncheva S."/>
            <person name="Rodriguez-Valera F."/>
        </authorList>
    </citation>
    <scope>NUCLEOTIDE SEQUENCE</scope>
    <source>
        <strain evidence="8">BS307-5m-G5</strain>
    </source>
</reference>
<feature type="transmembrane region" description="Helical" evidence="6">
    <location>
        <begin position="271"/>
        <end position="290"/>
    </location>
</feature>
<dbReference type="GO" id="GO:0016020">
    <property type="term" value="C:membrane"/>
    <property type="evidence" value="ECO:0007669"/>
    <property type="project" value="UniProtKB-SubCell"/>
</dbReference>
<evidence type="ECO:0000256" key="2">
    <source>
        <dbReference type="ARBA" id="ARBA00022448"/>
    </source>
</evidence>
<feature type="transmembrane region" description="Helical" evidence="6">
    <location>
        <begin position="231"/>
        <end position="251"/>
    </location>
</feature>
<feature type="transmembrane region" description="Helical" evidence="6">
    <location>
        <begin position="172"/>
        <end position="194"/>
    </location>
</feature>
<dbReference type="InterPro" id="IPR020846">
    <property type="entry name" value="MFS_dom"/>
</dbReference>
<feature type="transmembrane region" description="Helical" evidence="6">
    <location>
        <begin position="328"/>
        <end position="351"/>
    </location>
</feature>
<dbReference type="PANTHER" id="PTHR23505:SF79">
    <property type="entry name" value="PROTEIN SPINSTER"/>
    <property type="match status" value="1"/>
</dbReference>
<feature type="transmembrane region" description="Helical" evidence="6">
    <location>
        <begin position="399"/>
        <end position="420"/>
    </location>
</feature>
<comment type="caution">
    <text evidence="8">The sequence shown here is derived from an EMBL/GenBank/DDBJ whole genome shotgun (WGS) entry which is preliminary data.</text>
</comment>
<dbReference type="InterPro" id="IPR044770">
    <property type="entry name" value="MFS_spinster-like"/>
</dbReference>
<comment type="subcellular location">
    <subcellularLocation>
        <location evidence="1">Membrane</location>
        <topology evidence="1">Multi-pass membrane protein</topology>
    </subcellularLocation>
</comment>
<organism evidence="8 9">
    <name type="scientific">PS1 clade bacterium</name>
    <dbReference type="NCBI Taxonomy" id="2175152"/>
    <lineage>
        <taxon>Bacteria</taxon>
        <taxon>Pseudomonadati</taxon>
        <taxon>Pseudomonadota</taxon>
        <taxon>Alphaproteobacteria</taxon>
        <taxon>PS1 clade</taxon>
    </lineage>
</organism>
<keyword evidence="3 6" id="KW-0812">Transmembrane</keyword>
<dbReference type="Proteomes" id="UP000785783">
    <property type="component" value="Unassembled WGS sequence"/>
</dbReference>
<dbReference type="InterPro" id="IPR036259">
    <property type="entry name" value="MFS_trans_sf"/>
</dbReference>
<dbReference type="GO" id="GO:0022857">
    <property type="term" value="F:transmembrane transporter activity"/>
    <property type="evidence" value="ECO:0007669"/>
    <property type="project" value="InterPro"/>
</dbReference>
<evidence type="ECO:0000256" key="3">
    <source>
        <dbReference type="ARBA" id="ARBA00022692"/>
    </source>
</evidence>
<keyword evidence="4 6" id="KW-1133">Transmembrane helix</keyword>